<organism evidence="1 2">
    <name type="scientific">Lasiodiplodia mahajangana</name>
    <dbReference type="NCBI Taxonomy" id="1108764"/>
    <lineage>
        <taxon>Eukaryota</taxon>
        <taxon>Fungi</taxon>
        <taxon>Dikarya</taxon>
        <taxon>Ascomycota</taxon>
        <taxon>Pezizomycotina</taxon>
        <taxon>Dothideomycetes</taxon>
        <taxon>Dothideomycetes incertae sedis</taxon>
        <taxon>Botryosphaeriales</taxon>
        <taxon>Botryosphaeriaceae</taxon>
        <taxon>Lasiodiplodia</taxon>
    </lineage>
</organism>
<name>A0ACC2JBM2_9PEZI</name>
<accession>A0ACC2JBM2</accession>
<keyword evidence="2" id="KW-1185">Reference proteome</keyword>
<comment type="caution">
    <text evidence="1">The sequence shown here is derived from an EMBL/GenBank/DDBJ whole genome shotgun (WGS) entry which is preliminary data.</text>
</comment>
<proteinExistence type="predicted"/>
<protein>
    <submittedName>
        <fullName evidence="1">Uncharacterized protein</fullName>
    </submittedName>
</protein>
<dbReference type="EMBL" id="JAPUUL010002771">
    <property type="protein sequence ID" value="KAJ8124787.1"/>
    <property type="molecule type" value="Genomic_DNA"/>
</dbReference>
<sequence length="210" mass="24388">MLRLGIYNTPFRHSRLGSRSPVSTIHLEFYTTSPYHIASPDETGTQPRDRKVTPLRNMHSEQTHRSSSTSSFDKKPDRRWVFVGKEWSQILPIGPWAPAPDPINFQDVRGHGPLFAPKPELDADPEKAKDQWRELCQAYKRKQGIAIALWEKSRELEARDKANEVMLEKKEDELAAVHAQLYEQMGNNKMLYDELKRMRSVHSTLHKDEK</sequence>
<reference evidence="1" key="1">
    <citation type="submission" date="2022-12" db="EMBL/GenBank/DDBJ databases">
        <title>Genome Sequence of Lasiodiplodia mahajangana.</title>
        <authorList>
            <person name="Buettner E."/>
        </authorList>
    </citation>
    <scope>NUCLEOTIDE SEQUENCE</scope>
    <source>
        <strain evidence="1">VT137</strain>
    </source>
</reference>
<gene>
    <name evidence="1" type="ORF">O1611_g8853</name>
</gene>
<evidence type="ECO:0000313" key="1">
    <source>
        <dbReference type="EMBL" id="KAJ8124787.1"/>
    </source>
</evidence>
<dbReference type="Proteomes" id="UP001153332">
    <property type="component" value="Unassembled WGS sequence"/>
</dbReference>
<evidence type="ECO:0000313" key="2">
    <source>
        <dbReference type="Proteomes" id="UP001153332"/>
    </source>
</evidence>